<dbReference type="STRING" id="4955.A0A1G4MI96"/>
<feature type="region of interest" description="Disordered" evidence="4">
    <location>
        <begin position="294"/>
        <end position="323"/>
    </location>
</feature>
<dbReference type="Gene3D" id="3.40.50.300">
    <property type="entry name" value="P-loop containing nucleotide triphosphate hydrolases"/>
    <property type="match status" value="1"/>
</dbReference>
<protein>
    <submittedName>
        <fullName evidence="6">LAFE_0G14048g1_1</fullName>
    </submittedName>
</protein>
<evidence type="ECO:0000313" key="6">
    <source>
        <dbReference type="EMBL" id="SCW03600.1"/>
    </source>
</evidence>
<evidence type="ECO:0000256" key="1">
    <source>
        <dbReference type="ARBA" id="ARBA00006914"/>
    </source>
</evidence>
<feature type="region of interest" description="Disordered" evidence="4">
    <location>
        <begin position="140"/>
        <end position="170"/>
    </location>
</feature>
<dbReference type="InterPro" id="IPR003593">
    <property type="entry name" value="AAA+_ATPase"/>
</dbReference>
<feature type="region of interest" description="Disordered" evidence="4">
    <location>
        <begin position="202"/>
        <end position="279"/>
    </location>
</feature>
<dbReference type="GO" id="GO:0005524">
    <property type="term" value="F:ATP binding"/>
    <property type="evidence" value="ECO:0007669"/>
    <property type="project" value="UniProtKB-KW"/>
</dbReference>
<feature type="compositionally biased region" description="Polar residues" evidence="4">
    <location>
        <begin position="262"/>
        <end position="271"/>
    </location>
</feature>
<gene>
    <name evidence="6" type="ORF">LAFE_0G14048G</name>
</gene>
<organism evidence="6 7">
    <name type="scientific">Lachancea fermentati</name>
    <name type="common">Zygosaccharomyces fermentati</name>
    <dbReference type="NCBI Taxonomy" id="4955"/>
    <lineage>
        <taxon>Eukaryota</taxon>
        <taxon>Fungi</taxon>
        <taxon>Dikarya</taxon>
        <taxon>Ascomycota</taxon>
        <taxon>Saccharomycotina</taxon>
        <taxon>Saccharomycetes</taxon>
        <taxon>Saccharomycetales</taxon>
        <taxon>Saccharomycetaceae</taxon>
        <taxon>Lachancea</taxon>
    </lineage>
</organism>
<dbReference type="OMA" id="YETRLYH"/>
<dbReference type="Gene3D" id="1.10.8.60">
    <property type="match status" value="1"/>
</dbReference>
<evidence type="ECO:0000259" key="5">
    <source>
        <dbReference type="SMART" id="SM00382"/>
    </source>
</evidence>
<dbReference type="OrthoDB" id="10251136at2759"/>
<feature type="domain" description="AAA+ ATPase" evidence="5">
    <location>
        <begin position="476"/>
        <end position="622"/>
    </location>
</feature>
<feature type="compositionally biased region" description="Basic and acidic residues" evidence="4">
    <location>
        <begin position="237"/>
        <end position="255"/>
    </location>
</feature>
<accession>A0A1G4MI96</accession>
<feature type="compositionally biased region" description="Basic and acidic residues" evidence="4">
    <location>
        <begin position="346"/>
        <end position="362"/>
    </location>
</feature>
<evidence type="ECO:0000313" key="7">
    <source>
        <dbReference type="Proteomes" id="UP000190831"/>
    </source>
</evidence>
<evidence type="ECO:0000256" key="3">
    <source>
        <dbReference type="ARBA" id="ARBA00022840"/>
    </source>
</evidence>
<evidence type="ECO:0000256" key="2">
    <source>
        <dbReference type="ARBA" id="ARBA00022741"/>
    </source>
</evidence>
<evidence type="ECO:0000256" key="4">
    <source>
        <dbReference type="SAM" id="MobiDB-lite"/>
    </source>
</evidence>
<dbReference type="FunFam" id="3.40.50.300:FF:000093">
    <property type="entry name" value="Fidgetin-like 1"/>
    <property type="match status" value="1"/>
</dbReference>
<keyword evidence="7" id="KW-1185">Reference proteome</keyword>
<dbReference type="CDD" id="cd19509">
    <property type="entry name" value="RecA-like_VPS4-like"/>
    <property type="match status" value="1"/>
</dbReference>
<name>A0A1G4MI96_LACFM</name>
<proteinExistence type="inferred from homology"/>
<dbReference type="PANTHER" id="PTHR23074:SF81">
    <property type="entry name" value="26S PROTEASOME SUBUNIT YTA6-RELATED"/>
    <property type="match status" value="1"/>
</dbReference>
<dbReference type="FunFam" id="1.10.8.60:FF:000022">
    <property type="entry name" value="Fidgetin like 1"/>
    <property type="match status" value="1"/>
</dbReference>
<reference evidence="6 7" key="1">
    <citation type="submission" date="2016-03" db="EMBL/GenBank/DDBJ databases">
        <authorList>
            <person name="Devillers H."/>
        </authorList>
    </citation>
    <scope>NUCLEOTIDE SEQUENCE [LARGE SCALE GENOMIC DNA]</scope>
    <source>
        <strain evidence="6">CBS 6772</strain>
    </source>
</reference>
<dbReference type="InterPro" id="IPR050304">
    <property type="entry name" value="MT-severing_AAA_ATPase"/>
</dbReference>
<feature type="compositionally biased region" description="Basic and acidic residues" evidence="4">
    <location>
        <begin position="297"/>
        <end position="306"/>
    </location>
</feature>
<keyword evidence="3" id="KW-0067">ATP-binding</keyword>
<dbReference type="Pfam" id="PF17862">
    <property type="entry name" value="AAA_lid_3"/>
    <property type="match status" value="1"/>
</dbReference>
<dbReference type="Proteomes" id="UP000190831">
    <property type="component" value="Chromosome G"/>
</dbReference>
<feature type="compositionally biased region" description="Polar residues" evidence="4">
    <location>
        <begin position="309"/>
        <end position="321"/>
    </location>
</feature>
<dbReference type="Pfam" id="PF00004">
    <property type="entry name" value="AAA"/>
    <property type="match status" value="1"/>
</dbReference>
<keyword evidence="2" id="KW-0547">Nucleotide-binding</keyword>
<sequence>MPHSDFVIPSNLTLSQTLQLLYSIVLNQFKNYEDKLQIEGDDYSSLKKLSKALSQIILYLSDGINRVEQHYKVENLFILTNADVQDIVRNLRILDQDVKASKRNVDARIQTLISDKHKSLPSSNSHFSLSTLLKKTKLTSQKKEQLKKEQEEREAREVEEIKKQRKLQEDQRAREKLAKEKELEIQQAKLLELTIKKQVEKEMASRLSHDRNANQQKDNKKGSSTDAIVPVAGRSSLDFKRPARRSIDQMRRRSLDGGARSKGSQVSSHTRPVSDATAANIDNVNRAAYVAWAHAKPPSDKSDARGRASPTTERAQAQSSRTKYEYVKPVIKRPTIRIPKRVTPAHRKEAVLESVEGKKELQRQSSQVRSPKVTSRRSFSPGITTPTSPNPSSPNISSSFQEKELSPFEKRIEHVMNTLEGVDVDACQQILNDILIVDEKIYWDDIAGLNNAKNSLKETVVYPFLRPDLFKGLREPISGMLLFGPPGTGKSMIAKAVATESRSTFFSISASSLLSKYLGESEKLVRALFYLAKRLSPSIIFVDEIDSLLTSRSDNENESSRRIKTEVLIQWSSLSSATARDKEESDAESGRVLVLAATNLPWAIDEAARRRFSRRLYIPLPEYETRLIHLKKLLSHQKNSLSSTDFEIIASLTEGYSGSDITALAKEAAMEPIRELGDKLIDVDFSKIRGICVGDFEKAMLTIKKSVSPDSLQKFEAWAAGFGSTGA</sequence>
<feature type="region of interest" description="Disordered" evidence="4">
    <location>
        <begin position="337"/>
        <end position="403"/>
    </location>
</feature>
<comment type="similarity">
    <text evidence="1">Belongs to the AAA ATPase family.</text>
</comment>
<dbReference type="PANTHER" id="PTHR23074">
    <property type="entry name" value="AAA DOMAIN-CONTAINING"/>
    <property type="match status" value="1"/>
</dbReference>
<dbReference type="PROSITE" id="PS00674">
    <property type="entry name" value="AAA"/>
    <property type="match status" value="1"/>
</dbReference>
<dbReference type="InterPro" id="IPR003959">
    <property type="entry name" value="ATPase_AAA_core"/>
</dbReference>
<dbReference type="GO" id="GO:0016887">
    <property type="term" value="F:ATP hydrolysis activity"/>
    <property type="evidence" value="ECO:0007669"/>
    <property type="project" value="InterPro"/>
</dbReference>
<dbReference type="SMART" id="SM00382">
    <property type="entry name" value="AAA"/>
    <property type="match status" value="1"/>
</dbReference>
<dbReference type="SUPFAM" id="SSF52540">
    <property type="entry name" value="P-loop containing nucleoside triphosphate hydrolases"/>
    <property type="match status" value="1"/>
</dbReference>
<dbReference type="AlphaFoldDB" id="A0A1G4MI96"/>
<dbReference type="InterPro" id="IPR041569">
    <property type="entry name" value="AAA_lid_3"/>
</dbReference>
<feature type="compositionally biased region" description="Basic and acidic residues" evidence="4">
    <location>
        <begin position="141"/>
        <end position="170"/>
    </location>
</feature>
<dbReference type="EMBL" id="LT598486">
    <property type="protein sequence ID" value="SCW03600.1"/>
    <property type="molecule type" value="Genomic_DNA"/>
</dbReference>
<feature type="compositionally biased region" description="Polar residues" evidence="4">
    <location>
        <begin position="363"/>
        <end position="378"/>
    </location>
</feature>
<dbReference type="InterPro" id="IPR027417">
    <property type="entry name" value="P-loop_NTPase"/>
</dbReference>
<feature type="compositionally biased region" description="Basic and acidic residues" evidence="4">
    <location>
        <begin position="202"/>
        <end position="223"/>
    </location>
</feature>
<dbReference type="InterPro" id="IPR003960">
    <property type="entry name" value="ATPase_AAA_CS"/>
</dbReference>